<organism evidence="1 2">
    <name type="scientific">Coxiella burnetii (strain Dugway 5J108-111)</name>
    <dbReference type="NCBI Taxonomy" id="434922"/>
    <lineage>
        <taxon>Bacteria</taxon>
        <taxon>Pseudomonadati</taxon>
        <taxon>Pseudomonadota</taxon>
        <taxon>Gammaproteobacteria</taxon>
        <taxon>Legionellales</taxon>
        <taxon>Coxiellaceae</taxon>
        <taxon>Coxiella</taxon>
    </lineage>
</organism>
<dbReference type="AlphaFoldDB" id="B5XHA8"/>
<accession>B5XHA8</accession>
<evidence type="ECO:0000313" key="2">
    <source>
        <dbReference type="Proteomes" id="UP000008555"/>
    </source>
</evidence>
<evidence type="ECO:0000313" key="1">
    <source>
        <dbReference type="EMBL" id="ACI23128.1"/>
    </source>
</evidence>
<dbReference type="HOGENOM" id="CLU_3364483_0_0_6"/>
<proteinExistence type="predicted"/>
<dbReference type="RefSeq" id="WP_010957799.1">
    <property type="nucleotide sequence ID" value="NC_009727.1"/>
</dbReference>
<gene>
    <name evidence="1" type="ORF">CBUD_0830c</name>
</gene>
<dbReference type="Proteomes" id="UP000008555">
    <property type="component" value="Chromosome"/>
</dbReference>
<sequence>MLFWRGENKLRVSCCLHGKATTQDLATPSKNVKDG</sequence>
<dbReference type="EMBL" id="CP000733">
    <property type="protein sequence ID" value="ACI23128.1"/>
    <property type="molecule type" value="Genomic_DNA"/>
</dbReference>
<protein>
    <submittedName>
        <fullName evidence="1">Uncharacterized protein</fullName>
    </submittedName>
</protein>
<dbReference type="KEGG" id="cbd:CBUD_0830c"/>
<reference evidence="1 2" key="1">
    <citation type="journal article" date="2009" name="Infect. Immun.">
        <title>Comparative genomics reveal extensive transposon-mediated genomic plasticity and diversity among potential effector proteins within the genus Coxiella.</title>
        <authorList>
            <person name="Beare P.A."/>
            <person name="Unsworth N."/>
            <person name="Andoh M."/>
            <person name="Voth D.E."/>
            <person name="Omsland A."/>
            <person name="Gilk S.D."/>
            <person name="Williams K.P."/>
            <person name="Sobral B.W."/>
            <person name="Kupko J.J.III."/>
            <person name="Porcella S.F."/>
            <person name="Samuel J.E."/>
            <person name="Heinzen R.A."/>
        </authorList>
    </citation>
    <scope>NUCLEOTIDE SEQUENCE [LARGE SCALE GENOMIC DNA]</scope>
    <source>
        <strain evidence="1 2">Dugway 5J108-111</strain>
    </source>
</reference>
<name>B5XHA8_COXBN</name>